<sequence>MFTTKPWNCRIDILPQRLMLGNRVRSLSICTRFTASLFPTFPIKVERKLLSGFVVTKSSVLSSKDQEAMHAPEDIAADELLKQLPSDTFCSLVDIVITLTSIPMFLRFMMLSKDFGIWKDIQNPVMIWLGLHAARHFCNLIAPGITESKVFKQFVTGISITCLMSFVSQLKVHQFFDPVVIVGASCITWWYFLRNYIMVFHLKTGNYIKVKICGGESDFCWTVLNKTVRFRTQSSHCS</sequence>
<dbReference type="AlphaFoldDB" id="A0AAD9WU28"/>
<accession>A0AAD9WU28</accession>
<dbReference type="Proteomes" id="UP001280121">
    <property type="component" value="Unassembled WGS sequence"/>
</dbReference>
<dbReference type="EMBL" id="JANJYI010000007">
    <property type="protein sequence ID" value="KAK2642300.1"/>
    <property type="molecule type" value="Genomic_DNA"/>
</dbReference>
<keyword evidence="1" id="KW-0812">Transmembrane</keyword>
<keyword evidence="1" id="KW-0472">Membrane</keyword>
<evidence type="ECO:0000256" key="1">
    <source>
        <dbReference type="SAM" id="Phobius"/>
    </source>
</evidence>
<reference evidence="2" key="1">
    <citation type="journal article" date="2023" name="Plant J.">
        <title>Genome sequences and population genomics provide insights into the demographic history, inbreeding, and mutation load of two 'living fossil' tree species of Dipteronia.</title>
        <authorList>
            <person name="Feng Y."/>
            <person name="Comes H.P."/>
            <person name="Chen J."/>
            <person name="Zhu S."/>
            <person name="Lu R."/>
            <person name="Zhang X."/>
            <person name="Li P."/>
            <person name="Qiu J."/>
            <person name="Olsen K.M."/>
            <person name="Qiu Y."/>
        </authorList>
    </citation>
    <scope>NUCLEOTIDE SEQUENCE</scope>
    <source>
        <strain evidence="2">KIB01</strain>
    </source>
</reference>
<gene>
    <name evidence="2" type="ORF">Ddye_024063</name>
</gene>
<evidence type="ECO:0000313" key="2">
    <source>
        <dbReference type="EMBL" id="KAK2642300.1"/>
    </source>
</evidence>
<organism evidence="2 3">
    <name type="scientific">Dipteronia dyeriana</name>
    <dbReference type="NCBI Taxonomy" id="168575"/>
    <lineage>
        <taxon>Eukaryota</taxon>
        <taxon>Viridiplantae</taxon>
        <taxon>Streptophyta</taxon>
        <taxon>Embryophyta</taxon>
        <taxon>Tracheophyta</taxon>
        <taxon>Spermatophyta</taxon>
        <taxon>Magnoliopsida</taxon>
        <taxon>eudicotyledons</taxon>
        <taxon>Gunneridae</taxon>
        <taxon>Pentapetalae</taxon>
        <taxon>rosids</taxon>
        <taxon>malvids</taxon>
        <taxon>Sapindales</taxon>
        <taxon>Sapindaceae</taxon>
        <taxon>Hippocastanoideae</taxon>
        <taxon>Acereae</taxon>
        <taxon>Dipteronia</taxon>
    </lineage>
</organism>
<evidence type="ECO:0000313" key="3">
    <source>
        <dbReference type="Proteomes" id="UP001280121"/>
    </source>
</evidence>
<keyword evidence="1" id="KW-1133">Transmembrane helix</keyword>
<comment type="caution">
    <text evidence="2">The sequence shown here is derived from an EMBL/GenBank/DDBJ whole genome shotgun (WGS) entry which is preliminary data.</text>
</comment>
<protein>
    <submittedName>
        <fullName evidence="2">Uncharacterized protein</fullName>
    </submittedName>
</protein>
<keyword evidence="3" id="KW-1185">Reference proteome</keyword>
<name>A0AAD9WU28_9ROSI</name>
<proteinExistence type="predicted"/>
<feature type="transmembrane region" description="Helical" evidence="1">
    <location>
        <begin position="175"/>
        <end position="193"/>
    </location>
</feature>
<feature type="transmembrane region" description="Helical" evidence="1">
    <location>
        <begin position="89"/>
        <end position="109"/>
    </location>
</feature>